<dbReference type="AlphaFoldDB" id="A0A918M1G4"/>
<evidence type="ECO:0000256" key="1">
    <source>
        <dbReference type="SAM" id="MobiDB-lite"/>
    </source>
</evidence>
<dbReference type="Proteomes" id="UP000646776">
    <property type="component" value="Unassembled WGS sequence"/>
</dbReference>
<sequence length="457" mass="51371">MTLGDGFGDRDMVRREDSRLQPLGNDLGPEARALAESLRTLFKTLDITVTRYALRSDRDKGAISRYLNGCRVPPWEFVVKLQDDTAKRLGRPVTSDATEALRELHRAALGAANPHRAEVQRLEDALAEADEQVQQTQLREQVLAEALRDERQRVATLQRQLTQARLDAERDRADCTRDLEQRQTLSEELQGEETRLRAHITRLEKELEQARRRTLEAEERCARLERELAEAEVEAEAAADTREMAQPETGQRLPHTQKTLTGRLLRALTGIQAWAEPQPQEAAALYARLVEERVAVLGLDHRKTLTTRALHAKKVADSGDFAEAARLYGQLADDRAEILGADHYSTLAARNNQGHWIGRSGDHVEAVRLLAPLVEDLTRVYGADHRHTLITRTHLALYIGKAGDPTQALRLYASLLPDLTRVYGANHRHTLCARDRQARFVDETGAPTEAARLNPAQ</sequence>
<accession>A0A918M1G4</accession>
<organism evidence="2 3">
    <name type="scientific">Streptomyces phaeofaciens</name>
    <dbReference type="NCBI Taxonomy" id="68254"/>
    <lineage>
        <taxon>Bacteria</taxon>
        <taxon>Bacillati</taxon>
        <taxon>Actinomycetota</taxon>
        <taxon>Actinomycetes</taxon>
        <taxon>Kitasatosporales</taxon>
        <taxon>Streptomycetaceae</taxon>
        <taxon>Streptomyces</taxon>
    </lineage>
</organism>
<evidence type="ECO:0000313" key="2">
    <source>
        <dbReference type="EMBL" id="GGT92825.1"/>
    </source>
</evidence>
<dbReference type="InterPro" id="IPR011990">
    <property type="entry name" value="TPR-like_helical_dom_sf"/>
</dbReference>
<protein>
    <recommendedName>
        <fullName evidence="4">Tetratricopeptide repeat protein</fullName>
    </recommendedName>
</protein>
<evidence type="ECO:0008006" key="4">
    <source>
        <dbReference type="Google" id="ProtNLM"/>
    </source>
</evidence>
<proteinExistence type="predicted"/>
<feature type="region of interest" description="Disordered" evidence="1">
    <location>
        <begin position="234"/>
        <end position="258"/>
    </location>
</feature>
<dbReference type="PANTHER" id="PTHR46082">
    <property type="entry name" value="ATP/GTP-BINDING PROTEIN-RELATED"/>
    <property type="match status" value="1"/>
</dbReference>
<reference evidence="2" key="1">
    <citation type="journal article" date="2014" name="Int. J. Syst. Evol. Microbiol.">
        <title>Complete genome sequence of Corynebacterium casei LMG S-19264T (=DSM 44701T), isolated from a smear-ripened cheese.</title>
        <authorList>
            <consortium name="US DOE Joint Genome Institute (JGI-PGF)"/>
            <person name="Walter F."/>
            <person name="Albersmeier A."/>
            <person name="Kalinowski J."/>
            <person name="Ruckert C."/>
        </authorList>
    </citation>
    <scope>NUCLEOTIDE SEQUENCE</scope>
    <source>
        <strain evidence="2">JCM 4125</strain>
    </source>
</reference>
<keyword evidence="3" id="KW-1185">Reference proteome</keyword>
<dbReference type="InterPro" id="IPR053137">
    <property type="entry name" value="NLR-like"/>
</dbReference>
<dbReference type="EMBL" id="BMSA01000041">
    <property type="protein sequence ID" value="GGT92825.1"/>
    <property type="molecule type" value="Genomic_DNA"/>
</dbReference>
<dbReference type="Gene3D" id="1.25.40.10">
    <property type="entry name" value="Tetratricopeptide repeat domain"/>
    <property type="match status" value="1"/>
</dbReference>
<evidence type="ECO:0000313" key="3">
    <source>
        <dbReference type="Proteomes" id="UP000646776"/>
    </source>
</evidence>
<name>A0A918M1G4_9ACTN</name>
<reference evidence="2" key="2">
    <citation type="submission" date="2020-09" db="EMBL/GenBank/DDBJ databases">
        <authorList>
            <person name="Sun Q."/>
            <person name="Ohkuma M."/>
        </authorList>
    </citation>
    <scope>NUCLEOTIDE SEQUENCE</scope>
    <source>
        <strain evidence="2">JCM 4125</strain>
    </source>
</reference>
<gene>
    <name evidence="2" type="ORF">GCM10010226_83480</name>
</gene>
<comment type="caution">
    <text evidence="2">The sequence shown here is derived from an EMBL/GenBank/DDBJ whole genome shotgun (WGS) entry which is preliminary data.</text>
</comment>
<dbReference type="PANTHER" id="PTHR46082:SF6">
    <property type="entry name" value="AAA+ ATPASE DOMAIN-CONTAINING PROTEIN-RELATED"/>
    <property type="match status" value="1"/>
</dbReference>